<dbReference type="PANTHER" id="PTHR43038">
    <property type="entry name" value="ATP-BINDING CASSETTE, SUB-FAMILY H, MEMBER 1"/>
    <property type="match status" value="1"/>
</dbReference>
<protein>
    <recommendedName>
        <fullName evidence="3">ABC transporter domain-containing protein</fullName>
    </recommendedName>
</protein>
<dbReference type="InterPro" id="IPR027417">
    <property type="entry name" value="P-loop_NTPase"/>
</dbReference>
<dbReference type="Proteomes" id="UP000013783">
    <property type="component" value="Unassembled WGS sequence"/>
</dbReference>
<reference evidence="5 7" key="2">
    <citation type="submission" date="2013-03" db="EMBL/GenBank/DDBJ databases">
        <title>The Genome Sequence of Enterococcus malodoratus ATCC_43197 (PacBio/Illumina hybrid assembly).</title>
        <authorList>
            <consortium name="The Broad Institute Genomics Platform"/>
            <consortium name="The Broad Institute Genome Sequencing Center for Infectious Disease"/>
            <person name="Earl A."/>
            <person name="Russ C."/>
            <person name="Gilmore M."/>
            <person name="Surin D."/>
            <person name="Walker B."/>
            <person name="Young S."/>
            <person name="Zeng Q."/>
            <person name="Gargeya S."/>
            <person name="Fitzgerald M."/>
            <person name="Haas B."/>
            <person name="Abouelleil A."/>
            <person name="Allen A.W."/>
            <person name="Alvarado L."/>
            <person name="Arachchi H.M."/>
            <person name="Berlin A.M."/>
            <person name="Chapman S.B."/>
            <person name="Gainer-Dewar J."/>
            <person name="Goldberg J."/>
            <person name="Griggs A."/>
            <person name="Gujja S."/>
            <person name="Hansen M."/>
            <person name="Howarth C."/>
            <person name="Imamovic A."/>
            <person name="Ireland A."/>
            <person name="Larimer J."/>
            <person name="McCowan C."/>
            <person name="Murphy C."/>
            <person name="Pearson M."/>
            <person name="Poon T.W."/>
            <person name="Priest M."/>
            <person name="Roberts A."/>
            <person name="Saif S."/>
            <person name="Shea T."/>
            <person name="Sisk P."/>
            <person name="Sykes S."/>
            <person name="Wortman J."/>
            <person name="Nusbaum C."/>
            <person name="Birren B."/>
        </authorList>
    </citation>
    <scope>NUCLEOTIDE SEQUENCE [LARGE SCALE GENOMIC DNA]</scope>
    <source>
        <strain evidence="5 7">ATCC 43197</strain>
    </source>
</reference>
<evidence type="ECO:0000313" key="7">
    <source>
        <dbReference type="Proteomes" id="UP000014148"/>
    </source>
</evidence>
<dbReference type="GO" id="GO:0016887">
    <property type="term" value="F:ATP hydrolysis activity"/>
    <property type="evidence" value="ECO:0007669"/>
    <property type="project" value="InterPro"/>
</dbReference>
<organism evidence="4 6">
    <name type="scientific">Enterococcus malodoratus ATCC 43197</name>
    <dbReference type="NCBI Taxonomy" id="1158601"/>
    <lineage>
        <taxon>Bacteria</taxon>
        <taxon>Bacillati</taxon>
        <taxon>Bacillota</taxon>
        <taxon>Bacilli</taxon>
        <taxon>Lactobacillales</taxon>
        <taxon>Enterococcaceae</taxon>
        <taxon>Enterococcus</taxon>
    </lineage>
</organism>
<keyword evidence="1" id="KW-0547">Nucleotide-binding</keyword>
<dbReference type="eggNOG" id="COG1131">
    <property type="taxonomic scope" value="Bacteria"/>
</dbReference>
<accession>R2P872</accession>
<dbReference type="Proteomes" id="UP000014148">
    <property type="component" value="Unassembled WGS sequence"/>
</dbReference>
<dbReference type="STRING" id="71451.RV07_GL001294"/>
<dbReference type="PATRIC" id="fig|1158601.3.peg.1302"/>
<dbReference type="SUPFAM" id="SSF52540">
    <property type="entry name" value="P-loop containing nucleoside triphosphate hydrolases"/>
    <property type="match status" value="1"/>
</dbReference>
<dbReference type="PROSITE" id="PS00211">
    <property type="entry name" value="ABC_TRANSPORTER_1"/>
    <property type="match status" value="1"/>
</dbReference>
<dbReference type="RefSeq" id="WP_010740187.1">
    <property type="nucleotide sequence ID" value="NZ_KB946250.1"/>
</dbReference>
<dbReference type="EMBL" id="AJAK01000010">
    <property type="protein sequence ID" value="EOH79358.1"/>
    <property type="molecule type" value="Genomic_DNA"/>
</dbReference>
<dbReference type="Pfam" id="PF00005">
    <property type="entry name" value="ABC_tran"/>
    <property type="match status" value="1"/>
</dbReference>
<dbReference type="Gene3D" id="3.40.50.300">
    <property type="entry name" value="P-loop containing nucleotide triphosphate hydrolases"/>
    <property type="match status" value="1"/>
</dbReference>
<dbReference type="AlphaFoldDB" id="R2P872"/>
<evidence type="ECO:0000313" key="5">
    <source>
        <dbReference type="EMBL" id="EOT64883.1"/>
    </source>
</evidence>
<evidence type="ECO:0000259" key="3">
    <source>
        <dbReference type="PROSITE" id="PS50893"/>
    </source>
</evidence>
<gene>
    <name evidence="5" type="ORF">I585_04084</name>
    <name evidence="4" type="ORF">UAI_01336</name>
</gene>
<keyword evidence="2" id="KW-0067">ATP-binding</keyword>
<proteinExistence type="predicted"/>
<keyword evidence="7" id="KW-1185">Reference proteome</keyword>
<dbReference type="EMBL" id="ASWA01000004">
    <property type="protein sequence ID" value="EOT64883.1"/>
    <property type="molecule type" value="Genomic_DNA"/>
</dbReference>
<evidence type="ECO:0000256" key="2">
    <source>
        <dbReference type="ARBA" id="ARBA00022840"/>
    </source>
</evidence>
<dbReference type="InterPro" id="IPR017871">
    <property type="entry name" value="ABC_transporter-like_CS"/>
</dbReference>
<sequence length="247" mass="27201">MKTEINTVAEISHAYKAFEKREVLKDVTLQIEAGKILGLIGPSGAGKSTTIKCLLGMETLDQGDTSIFQTKMPNRKILNRIGYMGQSDALYDDLTAKENLLFFGQLMGMSKNELNQAITKNMDLVNLSEFLNQRVATFSGGMKRRLSLATTLLSNPDLIVLDEPTVGIDPSLRVAIWAQLRSLANQDKAIVVTTHVMDEAEKCDYVGLIIDGELFAFGSPADLKQKFEADSIEEVFLKAEGDTNEAF</sequence>
<name>R2P872_9ENTE</name>
<evidence type="ECO:0000313" key="4">
    <source>
        <dbReference type="EMBL" id="EOH79358.1"/>
    </source>
</evidence>
<dbReference type="PROSITE" id="PS50893">
    <property type="entry name" value="ABC_TRANSPORTER_2"/>
    <property type="match status" value="1"/>
</dbReference>
<reference evidence="4 6" key="1">
    <citation type="submission" date="2013-02" db="EMBL/GenBank/DDBJ databases">
        <title>The Genome Sequence of Enterococcus malodoratus ATCC_43197.</title>
        <authorList>
            <consortium name="The Broad Institute Genome Sequencing Platform"/>
            <consortium name="The Broad Institute Genome Sequencing Center for Infectious Disease"/>
            <person name="Earl A.M."/>
            <person name="Gilmore M.S."/>
            <person name="Lebreton F."/>
            <person name="Walker B."/>
            <person name="Young S.K."/>
            <person name="Zeng Q."/>
            <person name="Gargeya S."/>
            <person name="Fitzgerald M."/>
            <person name="Haas B."/>
            <person name="Abouelleil A."/>
            <person name="Alvarado L."/>
            <person name="Arachchi H.M."/>
            <person name="Berlin A.M."/>
            <person name="Chapman S.B."/>
            <person name="Dewar J."/>
            <person name="Goldberg J."/>
            <person name="Griggs A."/>
            <person name="Gujja S."/>
            <person name="Hansen M."/>
            <person name="Howarth C."/>
            <person name="Imamovic A."/>
            <person name="Larimer J."/>
            <person name="McCowan C."/>
            <person name="Murphy C."/>
            <person name="Neiman D."/>
            <person name="Pearson M."/>
            <person name="Priest M."/>
            <person name="Roberts A."/>
            <person name="Saif S."/>
            <person name="Shea T."/>
            <person name="Sisk P."/>
            <person name="Sykes S."/>
            <person name="Wortman J."/>
            <person name="Nusbaum C."/>
            <person name="Birren B."/>
        </authorList>
    </citation>
    <scope>NUCLEOTIDE SEQUENCE [LARGE SCALE GENOMIC DNA]</scope>
    <source>
        <strain evidence="4 6">ATCC 43197</strain>
    </source>
</reference>
<feature type="domain" description="ABC transporter" evidence="3">
    <location>
        <begin position="9"/>
        <end position="236"/>
    </location>
</feature>
<dbReference type="PANTHER" id="PTHR43038:SF3">
    <property type="entry name" value="ABC TRANSPORTER G FAMILY MEMBER 20 ISOFORM X1"/>
    <property type="match status" value="1"/>
</dbReference>
<dbReference type="SMART" id="SM00382">
    <property type="entry name" value="AAA"/>
    <property type="match status" value="1"/>
</dbReference>
<dbReference type="InterPro" id="IPR003439">
    <property type="entry name" value="ABC_transporter-like_ATP-bd"/>
</dbReference>
<evidence type="ECO:0000313" key="6">
    <source>
        <dbReference type="Proteomes" id="UP000013783"/>
    </source>
</evidence>
<dbReference type="GO" id="GO:0005524">
    <property type="term" value="F:ATP binding"/>
    <property type="evidence" value="ECO:0007669"/>
    <property type="project" value="UniProtKB-KW"/>
</dbReference>
<evidence type="ECO:0000256" key="1">
    <source>
        <dbReference type="ARBA" id="ARBA00022741"/>
    </source>
</evidence>
<dbReference type="OrthoDB" id="9804819at2"/>
<comment type="caution">
    <text evidence="4">The sequence shown here is derived from an EMBL/GenBank/DDBJ whole genome shotgun (WGS) entry which is preliminary data.</text>
</comment>
<dbReference type="InterPro" id="IPR003593">
    <property type="entry name" value="AAA+_ATPase"/>
</dbReference>